<evidence type="ECO:0000313" key="2">
    <source>
        <dbReference type="Proteomes" id="UP000579945"/>
    </source>
</evidence>
<proteinExistence type="predicted"/>
<keyword evidence="2" id="KW-1185">Reference proteome</keyword>
<reference evidence="1 2" key="1">
    <citation type="submission" date="2020-08" db="EMBL/GenBank/DDBJ databases">
        <title>Sequencing the genomes of 1000 actinobacteria strains.</title>
        <authorList>
            <person name="Klenk H.-P."/>
        </authorList>
    </citation>
    <scope>NUCLEOTIDE SEQUENCE [LARGE SCALE GENOMIC DNA]</scope>
    <source>
        <strain evidence="1 2">DSM 44320</strain>
    </source>
</reference>
<name>A0A7W5Y8K4_9ACTN</name>
<evidence type="ECO:0000313" key="1">
    <source>
        <dbReference type="EMBL" id="MBB3724643.1"/>
    </source>
</evidence>
<dbReference type="EMBL" id="JACIBV010000001">
    <property type="protein sequence ID" value="MBB3724643.1"/>
    <property type="molecule type" value="Genomic_DNA"/>
</dbReference>
<organism evidence="1 2">
    <name type="scientific">Nonomuraea dietziae</name>
    <dbReference type="NCBI Taxonomy" id="65515"/>
    <lineage>
        <taxon>Bacteria</taxon>
        <taxon>Bacillati</taxon>
        <taxon>Actinomycetota</taxon>
        <taxon>Actinomycetes</taxon>
        <taxon>Streptosporangiales</taxon>
        <taxon>Streptosporangiaceae</taxon>
        <taxon>Nonomuraea</taxon>
    </lineage>
</organism>
<gene>
    <name evidence="1" type="ORF">FHR33_000503</name>
</gene>
<sequence>MSSLRTARGPRFGGQQFHLGTGVVQHVLGDRMTFGLIGVQQGFRRPAADLCGQFPAEVERVLNAQVEALPADGWMDVRRIAGQEHPPDAITFGQPGGIPEAGQPARGVHAEIGSGDGAQLLFEIVEGGWFGAVADSRGGDYDAVDPFAEGPEPESLMGLADFGYLGGDLLLRHTHVHLAHERVGP</sequence>
<dbReference type="Proteomes" id="UP000579945">
    <property type="component" value="Unassembled WGS sequence"/>
</dbReference>
<accession>A0A7W5Y8K4</accession>
<dbReference type="AlphaFoldDB" id="A0A7W5Y8K4"/>
<protein>
    <submittedName>
        <fullName evidence="1">Uncharacterized protein</fullName>
    </submittedName>
</protein>
<comment type="caution">
    <text evidence="1">The sequence shown here is derived from an EMBL/GenBank/DDBJ whole genome shotgun (WGS) entry which is preliminary data.</text>
</comment>